<dbReference type="AlphaFoldDB" id="A0A2M7E8R3"/>
<sequence length="234" mass="26767">MKVKKDSAINLTLVIWIIFIIYLFLSRRLILYIEKHYIFLTLLGLFILILMFVLRLKRRALASPINPPDILLLSLLLFPVLLGMLVRPTGLSSLAAVKRGVNLKLEDRKMIILETLKQKVEKDGQYRKLNIKQILAISQKEPESIRDSLVTTEGIVYKEAEDSTSFILIRFLITCCAAHATPLGIRIESEKAGELKQDSWVKVYGKVKLKGEKPVIIAENINSLPKPRDSYLYY</sequence>
<accession>A0A2M7E8R3</accession>
<feature type="transmembrane region" description="Helical" evidence="1">
    <location>
        <begin position="7"/>
        <end position="25"/>
    </location>
</feature>
<comment type="caution">
    <text evidence="3">The sequence shown here is derived from an EMBL/GenBank/DDBJ whole genome shotgun (WGS) entry which is preliminary data.</text>
</comment>
<feature type="transmembrane region" description="Helical" evidence="1">
    <location>
        <begin position="37"/>
        <end position="56"/>
    </location>
</feature>
<feature type="domain" description="DUF1980" evidence="2">
    <location>
        <begin position="137"/>
        <end position="233"/>
    </location>
</feature>
<keyword evidence="1" id="KW-0472">Membrane</keyword>
<dbReference type="NCBIfam" id="TIGR03943">
    <property type="entry name" value="TIGR03943 family putative permease subunit"/>
    <property type="match status" value="1"/>
</dbReference>
<feature type="transmembrane region" description="Helical" evidence="1">
    <location>
        <begin position="68"/>
        <end position="86"/>
    </location>
</feature>
<dbReference type="PANTHER" id="PTHR40047">
    <property type="entry name" value="UPF0703 PROTEIN YCGQ"/>
    <property type="match status" value="1"/>
</dbReference>
<keyword evidence="1" id="KW-1133">Transmembrane helix</keyword>
<dbReference type="EMBL" id="PETL01000185">
    <property type="protein sequence ID" value="PIV64130.1"/>
    <property type="molecule type" value="Genomic_DNA"/>
</dbReference>
<dbReference type="InterPro" id="IPR048447">
    <property type="entry name" value="DUF1980_C"/>
</dbReference>
<dbReference type="InterPro" id="IPR052955">
    <property type="entry name" value="UPF0703_membrane_permease"/>
</dbReference>
<evidence type="ECO:0000256" key="1">
    <source>
        <dbReference type="SAM" id="Phobius"/>
    </source>
</evidence>
<dbReference type="InterPro" id="IPR015402">
    <property type="entry name" value="DUF1980"/>
</dbReference>
<keyword evidence="1" id="KW-0812">Transmembrane</keyword>
<dbReference type="Pfam" id="PF21537">
    <property type="entry name" value="DUF1980_C"/>
    <property type="match status" value="1"/>
</dbReference>
<dbReference type="PANTHER" id="PTHR40047:SF1">
    <property type="entry name" value="UPF0703 PROTEIN YCGQ"/>
    <property type="match status" value="1"/>
</dbReference>
<protein>
    <submittedName>
        <fullName evidence="3">TIGR03943 family protein</fullName>
    </submittedName>
</protein>
<name>A0A2M7E8R3_9BACT</name>
<evidence type="ECO:0000313" key="4">
    <source>
        <dbReference type="Proteomes" id="UP000228886"/>
    </source>
</evidence>
<evidence type="ECO:0000313" key="3">
    <source>
        <dbReference type="EMBL" id="PIV64130.1"/>
    </source>
</evidence>
<reference evidence="4" key="1">
    <citation type="submission" date="2017-09" db="EMBL/GenBank/DDBJ databases">
        <title>Depth-based differentiation of microbial function through sediment-hosted aquifers and enrichment of novel symbionts in the deep terrestrial subsurface.</title>
        <authorList>
            <person name="Probst A.J."/>
            <person name="Ladd B."/>
            <person name="Jarett J.K."/>
            <person name="Geller-Mcgrath D.E."/>
            <person name="Sieber C.M.K."/>
            <person name="Emerson J.B."/>
            <person name="Anantharaman K."/>
            <person name="Thomas B.C."/>
            <person name="Malmstrom R."/>
            <person name="Stieglmeier M."/>
            <person name="Klingl A."/>
            <person name="Woyke T."/>
            <person name="Ryan C.M."/>
            <person name="Banfield J.F."/>
        </authorList>
    </citation>
    <scope>NUCLEOTIDE SEQUENCE [LARGE SCALE GENOMIC DNA]</scope>
</reference>
<evidence type="ECO:0000259" key="2">
    <source>
        <dbReference type="Pfam" id="PF21537"/>
    </source>
</evidence>
<proteinExistence type="predicted"/>
<dbReference type="Proteomes" id="UP000228886">
    <property type="component" value="Unassembled WGS sequence"/>
</dbReference>
<organism evidence="3 4">
    <name type="scientific">bacterium (Candidatus Ratteibacteria) CG01_land_8_20_14_3_00_40_19</name>
    <dbReference type="NCBI Taxonomy" id="2014290"/>
    <lineage>
        <taxon>Bacteria</taxon>
        <taxon>Candidatus Ratteibacteria</taxon>
    </lineage>
</organism>
<gene>
    <name evidence="3" type="ORF">COS11_03780</name>
</gene>